<keyword evidence="2" id="KW-0902">Two-component regulatory system</keyword>
<dbReference type="OrthoDB" id="9800897at2"/>
<evidence type="ECO:0000256" key="1">
    <source>
        <dbReference type="ARBA" id="ARBA00022553"/>
    </source>
</evidence>
<gene>
    <name evidence="8" type="ORF">BU251_04845</name>
</gene>
<dbReference type="InterPro" id="IPR050595">
    <property type="entry name" value="Bact_response_regulator"/>
</dbReference>
<keyword evidence="9" id="KW-1185">Reference proteome</keyword>
<name>A0A410P4H7_VELA1</name>
<feature type="domain" description="Response regulatory" evidence="7">
    <location>
        <begin position="5"/>
        <end position="122"/>
    </location>
</feature>
<dbReference type="EMBL" id="CP019384">
    <property type="protein sequence ID" value="QAT17107.1"/>
    <property type="molecule type" value="Genomic_DNA"/>
</dbReference>
<dbReference type="PROSITE" id="PS50110">
    <property type="entry name" value="RESPONSE_REGULATORY"/>
    <property type="match status" value="1"/>
</dbReference>
<dbReference type="KEGG" id="vai:BU251_04845"/>
<evidence type="ECO:0000256" key="4">
    <source>
        <dbReference type="ARBA" id="ARBA00023125"/>
    </source>
</evidence>
<dbReference type="Gene3D" id="3.40.50.2300">
    <property type="match status" value="1"/>
</dbReference>
<keyword evidence="4" id="KW-0238">DNA-binding</keyword>
<evidence type="ECO:0000256" key="3">
    <source>
        <dbReference type="ARBA" id="ARBA00023015"/>
    </source>
</evidence>
<dbReference type="SUPFAM" id="SSF52172">
    <property type="entry name" value="CheY-like"/>
    <property type="match status" value="1"/>
</dbReference>
<organism evidence="8 9">
    <name type="scientific">Velamenicoccus archaeovorus</name>
    <dbReference type="NCBI Taxonomy" id="1930593"/>
    <lineage>
        <taxon>Bacteria</taxon>
        <taxon>Pseudomonadati</taxon>
        <taxon>Candidatus Omnitrophota</taxon>
        <taxon>Candidatus Velamenicoccus</taxon>
    </lineage>
</organism>
<reference evidence="8 9" key="1">
    <citation type="submission" date="2017-01" db="EMBL/GenBank/DDBJ databases">
        <title>First insights into the biology of 'candidatus Vampirococcus archaeovorus'.</title>
        <authorList>
            <person name="Kizina J."/>
            <person name="Jordan S."/>
            <person name="Stueber K."/>
            <person name="Reinhardt R."/>
            <person name="Harder J."/>
        </authorList>
    </citation>
    <scope>NUCLEOTIDE SEQUENCE [LARGE SCALE GENOMIC DNA]</scope>
    <source>
        <strain evidence="8 9">LiM</strain>
    </source>
</reference>
<dbReference type="PANTHER" id="PTHR44591">
    <property type="entry name" value="STRESS RESPONSE REGULATOR PROTEIN 1"/>
    <property type="match status" value="1"/>
</dbReference>
<dbReference type="InterPro" id="IPR011006">
    <property type="entry name" value="CheY-like_superfamily"/>
</dbReference>
<dbReference type="Pfam" id="PF00072">
    <property type="entry name" value="Response_reg"/>
    <property type="match status" value="1"/>
</dbReference>
<evidence type="ECO:0000313" key="8">
    <source>
        <dbReference type="EMBL" id="QAT17107.1"/>
    </source>
</evidence>
<keyword evidence="5" id="KW-0804">Transcription</keyword>
<dbReference type="PANTHER" id="PTHR44591:SF3">
    <property type="entry name" value="RESPONSE REGULATORY DOMAIN-CONTAINING PROTEIN"/>
    <property type="match status" value="1"/>
</dbReference>
<keyword evidence="3" id="KW-0805">Transcription regulation</keyword>
<evidence type="ECO:0000256" key="2">
    <source>
        <dbReference type="ARBA" id="ARBA00023012"/>
    </source>
</evidence>
<evidence type="ECO:0000256" key="6">
    <source>
        <dbReference type="PROSITE-ProRule" id="PRU00169"/>
    </source>
</evidence>
<keyword evidence="1 6" id="KW-0597">Phosphoprotein</keyword>
<evidence type="ECO:0000256" key="5">
    <source>
        <dbReference type="ARBA" id="ARBA00023163"/>
    </source>
</evidence>
<feature type="modified residue" description="4-aspartylphosphate" evidence="6">
    <location>
        <position position="54"/>
    </location>
</feature>
<dbReference type="GO" id="GO:0000160">
    <property type="term" value="P:phosphorelay signal transduction system"/>
    <property type="evidence" value="ECO:0007669"/>
    <property type="project" value="UniProtKB-KW"/>
</dbReference>
<accession>A0A410P4H7</accession>
<evidence type="ECO:0000313" key="9">
    <source>
        <dbReference type="Proteomes" id="UP000287243"/>
    </source>
</evidence>
<protein>
    <submittedName>
        <fullName evidence="8">Response regulator</fullName>
    </submittedName>
</protein>
<sequence>MDKQKLLIVDDEPDVLKLLGERLAKAGYEVIKASCGKEAVALAQKKTPDLIILDIAMPGMDGSEVAGILRKDAKTKDIPILFLTCLYTKREEQTEGHELGHNFFLAKPYDPKELLEEIHRLIGPR</sequence>
<evidence type="ECO:0000259" key="7">
    <source>
        <dbReference type="PROSITE" id="PS50110"/>
    </source>
</evidence>
<dbReference type="Proteomes" id="UP000287243">
    <property type="component" value="Chromosome"/>
</dbReference>
<dbReference type="InterPro" id="IPR001789">
    <property type="entry name" value="Sig_transdc_resp-reg_receiver"/>
</dbReference>
<dbReference type="AlphaFoldDB" id="A0A410P4H7"/>
<dbReference type="FunFam" id="3.40.50.2300:FF:000001">
    <property type="entry name" value="DNA-binding response regulator PhoB"/>
    <property type="match status" value="1"/>
</dbReference>
<dbReference type="GO" id="GO:0003677">
    <property type="term" value="F:DNA binding"/>
    <property type="evidence" value="ECO:0007669"/>
    <property type="project" value="UniProtKB-KW"/>
</dbReference>
<dbReference type="SMART" id="SM00448">
    <property type="entry name" value="REC"/>
    <property type="match status" value="1"/>
</dbReference>
<dbReference type="RefSeq" id="WP_128699750.1">
    <property type="nucleotide sequence ID" value="NZ_CP019384.1"/>
</dbReference>
<proteinExistence type="predicted"/>